<keyword evidence="1" id="KW-0732">Signal</keyword>
<feature type="chain" id="PRO_5046312699" description="DUF3078 domain-containing protein" evidence="1">
    <location>
        <begin position="19"/>
        <end position="277"/>
    </location>
</feature>
<accession>A0ABT6XNU9</accession>
<name>A0ABT6XNU9_9FLAO</name>
<evidence type="ECO:0008006" key="4">
    <source>
        <dbReference type="Google" id="ProtNLM"/>
    </source>
</evidence>
<dbReference type="EMBL" id="JASGBP010000002">
    <property type="protein sequence ID" value="MDI9256763.1"/>
    <property type="molecule type" value="Genomic_DNA"/>
</dbReference>
<evidence type="ECO:0000313" key="3">
    <source>
        <dbReference type="Proteomes" id="UP001230035"/>
    </source>
</evidence>
<gene>
    <name evidence="2" type="ORF">QHT84_04980</name>
</gene>
<comment type="caution">
    <text evidence="2">The sequence shown here is derived from an EMBL/GenBank/DDBJ whole genome shotgun (WGS) entry which is preliminary data.</text>
</comment>
<evidence type="ECO:0000313" key="2">
    <source>
        <dbReference type="EMBL" id="MDI9256763.1"/>
    </source>
</evidence>
<reference evidence="2 3" key="1">
    <citation type="submission" date="2023-05" db="EMBL/GenBank/DDBJ databases">
        <title>Flavobacterium sedimenti sp. nov., isolated from the sediment.</title>
        <authorList>
            <person name="Wu N."/>
        </authorList>
    </citation>
    <scope>NUCLEOTIDE SEQUENCE [LARGE SCALE GENOMIC DNA]</scope>
    <source>
        <strain evidence="2 3">YZ-48</strain>
    </source>
</reference>
<proteinExistence type="predicted"/>
<protein>
    <recommendedName>
        <fullName evidence="4">DUF3078 domain-containing protein</fullName>
    </recommendedName>
</protein>
<sequence length="277" mass="31612">MRAVFISIFILLTYAVRAQELFVVTEPASNVPAGSVGIKLGESLMKEQYKEGYNYHMMPEITWGVDKNLMLRVSGFISNRNSTSSELKTEGGSLYAKYRFLSTDDLHSHFRMAAFGRYSFNNADIHQEEIETMGHNSGFEFGMVATQLIQKVAISSSVSVEKALDNKPDYPFPDTQSDVAFNYTLSVGKLMYPKRYSDYKQTNINFMLEFMGQTLTENQRSFLDIVPSVQFILNSQARIDLAYKQELYSSMLRSAPNGFYLNLQYTFFSLRGNQKND</sequence>
<feature type="signal peptide" evidence="1">
    <location>
        <begin position="1"/>
        <end position="18"/>
    </location>
</feature>
<evidence type="ECO:0000256" key="1">
    <source>
        <dbReference type="SAM" id="SignalP"/>
    </source>
</evidence>
<keyword evidence="3" id="KW-1185">Reference proteome</keyword>
<dbReference type="RefSeq" id="WP_283238450.1">
    <property type="nucleotide sequence ID" value="NZ_JASGBP010000002.1"/>
</dbReference>
<organism evidence="2 3">
    <name type="scientific">Flavobacterium sedimenticola</name>
    <dbReference type="NCBI Taxonomy" id="3043286"/>
    <lineage>
        <taxon>Bacteria</taxon>
        <taxon>Pseudomonadati</taxon>
        <taxon>Bacteroidota</taxon>
        <taxon>Flavobacteriia</taxon>
        <taxon>Flavobacteriales</taxon>
        <taxon>Flavobacteriaceae</taxon>
        <taxon>Flavobacterium</taxon>
    </lineage>
</organism>
<dbReference type="Proteomes" id="UP001230035">
    <property type="component" value="Unassembled WGS sequence"/>
</dbReference>